<gene>
    <name evidence="1" type="ORF">LFYK43_08230</name>
</gene>
<keyword evidence="2" id="KW-1185">Reference proteome</keyword>
<dbReference type="Proteomes" id="UP000286848">
    <property type="component" value="Unassembled WGS sequence"/>
</dbReference>
<dbReference type="EMBL" id="BFFP01000009">
    <property type="protein sequence ID" value="GBG94364.1"/>
    <property type="molecule type" value="Genomic_DNA"/>
</dbReference>
<organism evidence="1 2">
    <name type="scientific">Ligilactobacillus salitolerans</name>
    <dbReference type="NCBI Taxonomy" id="1808352"/>
    <lineage>
        <taxon>Bacteria</taxon>
        <taxon>Bacillati</taxon>
        <taxon>Bacillota</taxon>
        <taxon>Bacilli</taxon>
        <taxon>Lactobacillales</taxon>
        <taxon>Lactobacillaceae</taxon>
        <taxon>Ligilactobacillus</taxon>
    </lineage>
</organism>
<reference evidence="2" key="1">
    <citation type="journal article" date="2019" name="Int. J. Syst. Evol. Microbiol.">
        <title>Lactobacillus salitolerans sp. nov., a novel lactic acid bacterium isolated from spent mushroom substrates.</title>
        <authorList>
            <person name="Tohno M."/>
            <person name="Tanizawa Y."/>
            <person name="Kojima Y."/>
            <person name="Sakamoto M."/>
            <person name="Nakamura Y."/>
            <person name="Ohkuma M."/>
            <person name="Kobayashi H."/>
        </authorList>
    </citation>
    <scope>NUCLEOTIDE SEQUENCE [LARGE SCALE GENOMIC DNA]</scope>
    <source>
        <strain evidence="2">YK43</strain>
    </source>
</reference>
<comment type="caution">
    <text evidence="1">The sequence shown here is derived from an EMBL/GenBank/DDBJ whole genome shotgun (WGS) entry which is preliminary data.</text>
</comment>
<accession>A0A401IS75</accession>
<proteinExistence type="predicted"/>
<protein>
    <submittedName>
        <fullName evidence="1">Uncharacterized protein</fullName>
    </submittedName>
</protein>
<evidence type="ECO:0000313" key="2">
    <source>
        <dbReference type="Proteomes" id="UP000286848"/>
    </source>
</evidence>
<dbReference type="AlphaFoldDB" id="A0A401IS75"/>
<evidence type="ECO:0000313" key="1">
    <source>
        <dbReference type="EMBL" id="GBG94364.1"/>
    </source>
</evidence>
<name>A0A401IS75_9LACO</name>
<sequence length="246" mass="28253">MLSMSQQTPQINFHMTTGDDERDAKIMAAGTELYDAVLHLQIYPQQVKLGLIDENVSELYFQGVLAQLQPEQPDQVDEWMVLRTVKLLDALVFFADKQDQIRPKLQELYPQCLAAAEKLAQGLLEKPVSGPQKMRAAIVKLWRGFDEQLSAWGQNPLGLNDFISLEPVLSERQTRLFVSQLFEVYHSSLQDNLHFKPAYIVRYKSDRQNSSILPEPAGDKEKFFRSFYAAKIGEILPQIHVDYLQR</sequence>